<dbReference type="AlphaFoldDB" id="A0A0F5JV84"/>
<gene>
    <name evidence="5" type="ORF">WM40_21270</name>
</gene>
<dbReference type="EMBL" id="LAQU01000032">
    <property type="protein sequence ID" value="KKB61771.1"/>
    <property type="molecule type" value="Genomic_DNA"/>
</dbReference>
<evidence type="ECO:0000256" key="1">
    <source>
        <dbReference type="ARBA" id="ARBA00004442"/>
    </source>
</evidence>
<dbReference type="NCBIfam" id="TIGR01414">
    <property type="entry name" value="autotrans_barl"/>
    <property type="match status" value="1"/>
</dbReference>
<comment type="subcellular location">
    <subcellularLocation>
        <location evidence="1">Cell outer membrane</location>
    </subcellularLocation>
</comment>
<accession>A0A0F5JV84</accession>
<protein>
    <recommendedName>
        <fullName evidence="4">Outer membrane protein beta-barrel domain-containing protein</fullName>
    </recommendedName>
</protein>
<evidence type="ECO:0000313" key="5">
    <source>
        <dbReference type="EMBL" id="KKB61771.1"/>
    </source>
</evidence>
<proteinExistence type="predicted"/>
<reference evidence="5 6" key="1">
    <citation type="submission" date="2015-03" db="EMBL/GenBank/DDBJ databases">
        <title>Draft Genome Sequence of Burkholderia andropogonis type strain ICMP2807, isolated from Sorghum bicolor.</title>
        <authorList>
            <person name="Lopes-Santos L."/>
            <person name="Castro D.B."/>
            <person name="Ottoboni L.M."/>
            <person name="Park D."/>
            <person name="Weirc B.S."/>
            <person name="Destefano S.A."/>
        </authorList>
    </citation>
    <scope>NUCLEOTIDE SEQUENCE [LARGE SCALE GENOMIC DNA]</scope>
    <source>
        <strain evidence="5 6">ICMP2807</strain>
    </source>
</reference>
<dbReference type="PATRIC" id="fig|28092.6.peg.5007"/>
<dbReference type="Proteomes" id="UP000033618">
    <property type="component" value="Unassembled WGS sequence"/>
</dbReference>
<dbReference type="Gene3D" id="2.40.160.20">
    <property type="match status" value="1"/>
</dbReference>
<feature type="chain" id="PRO_5002490572" description="Outer membrane protein beta-barrel domain-containing protein" evidence="3">
    <location>
        <begin position="20"/>
        <end position="217"/>
    </location>
</feature>
<name>A0A0F5JV84_9BURK</name>
<sequence>MLIGLAATLSVLWSVSAIAEERSPIYIFGLGTLDPSKVTATPAAQPGKEAQVGAAANSRRGTFGGELGVGYRFSPNVATELSINAGLPQSGRFGANGDFRTHMMGVRAGVLGIVPLSSNFEVFTKASIGYEFTRTRLNYAGAVANQRKGRIVPAIGVGVTYYVTPNLAFRAEYEYQVKVGRKARADENIAVSSGDASDVTLRRQNLGMVKIGLQYSF</sequence>
<dbReference type="STRING" id="28092.WM40_21270"/>
<evidence type="ECO:0000259" key="4">
    <source>
        <dbReference type="Pfam" id="PF13505"/>
    </source>
</evidence>
<feature type="domain" description="Outer membrane protein beta-barrel" evidence="4">
    <location>
        <begin position="50"/>
        <end position="185"/>
    </location>
</feature>
<comment type="caution">
    <text evidence="5">The sequence shown here is derived from an EMBL/GenBank/DDBJ whole genome shotgun (WGS) entry which is preliminary data.</text>
</comment>
<keyword evidence="2 3" id="KW-0732">Signal</keyword>
<keyword evidence="6" id="KW-1185">Reference proteome</keyword>
<evidence type="ECO:0000313" key="6">
    <source>
        <dbReference type="Proteomes" id="UP000033618"/>
    </source>
</evidence>
<organism evidence="5 6">
    <name type="scientific">Robbsia andropogonis</name>
    <dbReference type="NCBI Taxonomy" id="28092"/>
    <lineage>
        <taxon>Bacteria</taxon>
        <taxon>Pseudomonadati</taxon>
        <taxon>Pseudomonadota</taxon>
        <taxon>Betaproteobacteria</taxon>
        <taxon>Burkholderiales</taxon>
        <taxon>Burkholderiaceae</taxon>
        <taxon>Robbsia</taxon>
    </lineage>
</organism>
<dbReference type="Pfam" id="PF13505">
    <property type="entry name" value="OMP_b-brl"/>
    <property type="match status" value="1"/>
</dbReference>
<dbReference type="GO" id="GO:0009279">
    <property type="term" value="C:cell outer membrane"/>
    <property type="evidence" value="ECO:0007669"/>
    <property type="project" value="UniProtKB-SubCell"/>
</dbReference>
<dbReference type="InterPro" id="IPR006315">
    <property type="entry name" value="OM_autotransptr_brl_dom"/>
</dbReference>
<evidence type="ECO:0000256" key="3">
    <source>
        <dbReference type="SAM" id="SignalP"/>
    </source>
</evidence>
<evidence type="ECO:0000256" key="2">
    <source>
        <dbReference type="ARBA" id="ARBA00022729"/>
    </source>
</evidence>
<dbReference type="SUPFAM" id="SSF56925">
    <property type="entry name" value="OMPA-like"/>
    <property type="match status" value="1"/>
</dbReference>
<dbReference type="InterPro" id="IPR027385">
    <property type="entry name" value="Beta-barrel_OMP"/>
</dbReference>
<feature type="signal peptide" evidence="3">
    <location>
        <begin position="1"/>
        <end position="19"/>
    </location>
</feature>
<dbReference type="InterPro" id="IPR011250">
    <property type="entry name" value="OMP/PagP_B-barrel"/>
</dbReference>